<gene>
    <name evidence="2" type="ORF">jaqu_21070</name>
</gene>
<dbReference type="GO" id="GO:0030338">
    <property type="term" value="F:CMP-N-acetylneuraminate monooxygenase activity"/>
    <property type="evidence" value="ECO:0007669"/>
    <property type="project" value="TreeGrafter"/>
</dbReference>
<reference evidence="2 3" key="1">
    <citation type="submission" date="2015-02" db="EMBL/GenBank/DDBJ databases">
        <title>Genome Sequence of Jannaschia aquimarina DSM28248, a member of the Roseobacter clade.</title>
        <authorList>
            <person name="Voget S."/>
            <person name="Daniel R."/>
        </authorList>
    </citation>
    <scope>NUCLEOTIDE SEQUENCE [LARGE SCALE GENOMIC DNA]</scope>
    <source>
        <strain evidence="2 3">GSW-M26</strain>
    </source>
</reference>
<evidence type="ECO:0000256" key="1">
    <source>
        <dbReference type="ARBA" id="ARBA00010303"/>
    </source>
</evidence>
<dbReference type="PANTHER" id="PTHR46522">
    <property type="entry name" value="CYTIDINE MONOPHOSPHATE-N-ACETYLNEURAMINIC ACID HYDROXYLASE"/>
    <property type="match status" value="1"/>
</dbReference>
<dbReference type="STRING" id="935700.jaqu_21070"/>
<name>A0A0D1EK03_9RHOB</name>
<accession>A0A0D1EK03</accession>
<comment type="similarity">
    <text evidence="1">Belongs to the CMP-Neu5Ac hydroxylase family.</text>
</comment>
<evidence type="ECO:0000313" key="2">
    <source>
        <dbReference type="EMBL" id="KIT16145.1"/>
    </source>
</evidence>
<dbReference type="OrthoDB" id="9769355at2"/>
<dbReference type="AlphaFoldDB" id="A0A0D1EK03"/>
<dbReference type="GO" id="GO:0005737">
    <property type="term" value="C:cytoplasm"/>
    <property type="evidence" value="ECO:0007669"/>
    <property type="project" value="TreeGrafter"/>
</dbReference>
<dbReference type="EMBL" id="JYFE01000040">
    <property type="protein sequence ID" value="KIT16145.1"/>
    <property type="molecule type" value="Genomic_DNA"/>
</dbReference>
<dbReference type="SUPFAM" id="SSF56281">
    <property type="entry name" value="Metallo-hydrolase/oxidoreductase"/>
    <property type="match status" value="1"/>
</dbReference>
<dbReference type="PATRIC" id="fig|935700.4.peg.2173"/>
<protein>
    <recommendedName>
        <fullName evidence="4">Beta-lactamase superfamily domain protein</fullName>
    </recommendedName>
</protein>
<dbReference type="InterPro" id="IPR027033">
    <property type="entry name" value="Cnh"/>
</dbReference>
<dbReference type="Gene3D" id="3.60.15.10">
    <property type="entry name" value="Ribonuclease Z/Hydroxyacylglutathione hydrolase-like"/>
    <property type="match status" value="1"/>
</dbReference>
<comment type="caution">
    <text evidence="2">The sequence shown here is derived from an EMBL/GenBank/DDBJ whole genome shotgun (WGS) entry which is preliminary data.</text>
</comment>
<dbReference type="RefSeq" id="WP_043918924.1">
    <property type="nucleotide sequence ID" value="NZ_FZPF01000013.1"/>
</dbReference>
<dbReference type="InterPro" id="IPR036866">
    <property type="entry name" value="RibonucZ/Hydroxyglut_hydro"/>
</dbReference>
<dbReference type="GO" id="GO:0046381">
    <property type="term" value="P:CMP-N-acetylneuraminate metabolic process"/>
    <property type="evidence" value="ECO:0007669"/>
    <property type="project" value="TreeGrafter"/>
</dbReference>
<evidence type="ECO:0008006" key="4">
    <source>
        <dbReference type="Google" id="ProtNLM"/>
    </source>
</evidence>
<organism evidence="2 3">
    <name type="scientific">Jannaschia aquimarina</name>
    <dbReference type="NCBI Taxonomy" id="935700"/>
    <lineage>
        <taxon>Bacteria</taxon>
        <taxon>Pseudomonadati</taxon>
        <taxon>Pseudomonadota</taxon>
        <taxon>Alphaproteobacteria</taxon>
        <taxon>Rhodobacterales</taxon>
        <taxon>Roseobacteraceae</taxon>
        <taxon>Jannaschia</taxon>
    </lineage>
</organism>
<evidence type="ECO:0000313" key="3">
    <source>
        <dbReference type="Proteomes" id="UP000032232"/>
    </source>
</evidence>
<dbReference type="PANTHER" id="PTHR46522:SF1">
    <property type="entry name" value="INACTIVE CYTIDINE MONOPHOSPHATE-N-ACETYLNEURAMINIC ACID HYDROXYLASE"/>
    <property type="match status" value="1"/>
</dbReference>
<keyword evidence="3" id="KW-1185">Reference proteome</keyword>
<dbReference type="Proteomes" id="UP000032232">
    <property type="component" value="Unassembled WGS sequence"/>
</dbReference>
<sequence>MSIPTIELVTHASVLVRQGQTGLLTDPWYSGPAFHNGWRLMHEPSEQQVADVLSRTTDIWISHEHPDHFSPAFFKRWGDTIRDAGIHIWFQKIADQRVAHFLRAQGFELTEMALGQAHQIGELTCVCLKDEFYDSLLSIRGGGRHILNVNDCNIADRPRAEEIKRAVGTCDILLTQFSYAAWKGGRENRTWREAAAREKLENVAVQADVLEPKMVIPFASFVRFAHKRNSYLNDAANTPADVVARFENAPFAVQVLAPGDVTDGTPDRAASDAAVAWWAANDASDRPLMGYESVDETALRDAFDNWITRIHQKNSVPSMTVAARLSPIRVLQPVTIFLDDVNQTWRVDPVRGRLEQTSDEPDLMMHSASLHFLFANSFGFDTLSVNGTFEEAREGGFSRAARSLAIENLNNLGLSFGPGLLLERQVIGAFFERLSKVRRRLRGA</sequence>
<proteinExistence type="inferred from homology"/>